<evidence type="ECO:0000256" key="1">
    <source>
        <dbReference type="ARBA" id="ARBA00004651"/>
    </source>
</evidence>
<evidence type="ECO:0000256" key="2">
    <source>
        <dbReference type="ARBA" id="ARBA00022475"/>
    </source>
</evidence>
<keyword evidence="3 6" id="KW-0812">Transmembrane</keyword>
<dbReference type="EMBL" id="FQWQ01000002">
    <property type="protein sequence ID" value="SHH26409.1"/>
    <property type="molecule type" value="Genomic_DNA"/>
</dbReference>
<dbReference type="PANTHER" id="PTHR30572">
    <property type="entry name" value="MEMBRANE COMPONENT OF TRANSPORTER-RELATED"/>
    <property type="match status" value="1"/>
</dbReference>
<organism evidence="9 10">
    <name type="scientific">Chryseolinea serpens</name>
    <dbReference type="NCBI Taxonomy" id="947013"/>
    <lineage>
        <taxon>Bacteria</taxon>
        <taxon>Pseudomonadati</taxon>
        <taxon>Bacteroidota</taxon>
        <taxon>Cytophagia</taxon>
        <taxon>Cytophagales</taxon>
        <taxon>Fulvivirgaceae</taxon>
        <taxon>Chryseolinea</taxon>
    </lineage>
</organism>
<feature type="domain" description="ABC3 transporter permease C-terminal" evidence="7">
    <location>
        <begin position="301"/>
        <end position="417"/>
    </location>
</feature>
<keyword evidence="4 6" id="KW-1133">Transmembrane helix</keyword>
<feature type="transmembrane region" description="Helical" evidence="6">
    <location>
        <begin position="685"/>
        <end position="710"/>
    </location>
</feature>
<feature type="transmembrane region" description="Helical" evidence="6">
    <location>
        <begin position="21"/>
        <end position="42"/>
    </location>
</feature>
<evidence type="ECO:0000313" key="9">
    <source>
        <dbReference type="EMBL" id="SHH26409.1"/>
    </source>
</evidence>
<dbReference type="Proteomes" id="UP000184212">
    <property type="component" value="Unassembled WGS sequence"/>
</dbReference>
<dbReference type="PANTHER" id="PTHR30572:SF18">
    <property type="entry name" value="ABC-TYPE MACROLIDE FAMILY EXPORT SYSTEM PERMEASE COMPONENT 2"/>
    <property type="match status" value="1"/>
</dbReference>
<feature type="transmembrane region" description="Helical" evidence="6">
    <location>
        <begin position="433"/>
        <end position="457"/>
    </location>
</feature>
<dbReference type="GO" id="GO:0022857">
    <property type="term" value="F:transmembrane transporter activity"/>
    <property type="evidence" value="ECO:0007669"/>
    <property type="project" value="TreeGrafter"/>
</dbReference>
<dbReference type="InterPro" id="IPR025857">
    <property type="entry name" value="MacB_PCD"/>
</dbReference>
<dbReference type="Pfam" id="PF02687">
    <property type="entry name" value="FtsX"/>
    <property type="match status" value="2"/>
</dbReference>
<protein>
    <submittedName>
        <fullName evidence="9">Putative ABC transport system permease protein</fullName>
    </submittedName>
</protein>
<feature type="transmembrane region" description="Helical" evidence="6">
    <location>
        <begin position="388"/>
        <end position="412"/>
    </location>
</feature>
<feature type="transmembrane region" description="Helical" evidence="6">
    <location>
        <begin position="342"/>
        <end position="368"/>
    </location>
</feature>
<dbReference type="InterPro" id="IPR050250">
    <property type="entry name" value="Macrolide_Exporter_MacB"/>
</dbReference>
<dbReference type="RefSeq" id="WP_073136281.1">
    <property type="nucleotide sequence ID" value="NZ_FQWQ01000002.1"/>
</dbReference>
<sequence length="808" mass="90695">MLKHYLLISWRNIVRNRFYSVILITGLAVGIAASLMLGMYAYDELTYDNFHEKNDRIFLVGVDSKEGNEEGRSGWTTPPTGPALKEFFPEVEKVSRLCFWFDDVVVTRGDQKHAEDHILGADSTVFDVFTIPFLQGNPKTALREPNTVVITEKTAKKYFGTENPVGQTILFDQFFHECKVTGVVKDYPANSHFTFDFLLSLSSFKNIGFDFTDSWTNHTFSTYVVLNGNTSRQRVESRMPQFLKAYYEPYFVKRFGKTLSEIYKGNDHYTLFLMPLKDVHLSTMIFENQEGKEMLTYALVIIALIILVLVSINYTNLATALSLQRSKEVGIRKVTGSRSGALFVQFLLESVLVAFIGLLLGIAMLEVTLPFFNVLSGKSLHVNYADPFILLALVGFAVMLGVLSGFYPALSFASFNPVRALKGRAMIKGNREWLRSGLVISQFTICIVMIVCTLVAYKQLQYMTTRNLGFAKDHLVVLKRPGGLGDNRSAFKNELLKQPGVLQVSYVNTTPGRHFDGHGQHFAGTPKDESPTVFPLVADADILETLSLKMVQGKTFAAGEKPQAILNEAAVKALGMKDPLQETIDRGTLGDMDVNIVGVVKDFHFQSFHHAIEPMVIYFRNGDLRKTENDANYILVKVKGADMTATLKGIEKTWKQLSNGYLFEYSFLDEDFNKLFAREQTTAHIYTAFSVIAIVIASIGLLGLASFFTARRTKEIGVRKVVGASILNIATLLSRDFIRWLIVATVLGSAVSFYLIQQWLSNFAYHTPLPWWVFVLAGVLALFVMVLALGWHIFQAARRNPTEALRTE</sequence>
<feature type="transmembrane region" description="Helical" evidence="6">
    <location>
        <begin position="769"/>
        <end position="791"/>
    </location>
</feature>
<evidence type="ECO:0000259" key="8">
    <source>
        <dbReference type="Pfam" id="PF12704"/>
    </source>
</evidence>
<evidence type="ECO:0000313" key="10">
    <source>
        <dbReference type="Proteomes" id="UP000184212"/>
    </source>
</evidence>
<dbReference type="InterPro" id="IPR003838">
    <property type="entry name" value="ABC3_permease_C"/>
</dbReference>
<comment type="subcellular location">
    <subcellularLocation>
        <location evidence="1">Cell membrane</location>
        <topology evidence="1">Multi-pass membrane protein</topology>
    </subcellularLocation>
</comment>
<dbReference type="OrthoDB" id="8740261at2"/>
<feature type="domain" description="MacB-like periplasmic core" evidence="8">
    <location>
        <begin position="444"/>
        <end position="651"/>
    </location>
</feature>
<name>A0A1M5RJW5_9BACT</name>
<keyword evidence="2" id="KW-1003">Cell membrane</keyword>
<feature type="transmembrane region" description="Helical" evidence="6">
    <location>
        <begin position="737"/>
        <end position="757"/>
    </location>
</feature>
<feature type="transmembrane region" description="Helical" evidence="6">
    <location>
        <begin position="294"/>
        <end position="321"/>
    </location>
</feature>
<proteinExistence type="predicted"/>
<evidence type="ECO:0000259" key="7">
    <source>
        <dbReference type="Pfam" id="PF02687"/>
    </source>
</evidence>
<dbReference type="GO" id="GO:0005886">
    <property type="term" value="C:plasma membrane"/>
    <property type="evidence" value="ECO:0007669"/>
    <property type="project" value="UniProtKB-SubCell"/>
</dbReference>
<keyword evidence="10" id="KW-1185">Reference proteome</keyword>
<evidence type="ECO:0000256" key="3">
    <source>
        <dbReference type="ARBA" id="ARBA00022692"/>
    </source>
</evidence>
<evidence type="ECO:0000256" key="4">
    <source>
        <dbReference type="ARBA" id="ARBA00022989"/>
    </source>
</evidence>
<dbReference type="AlphaFoldDB" id="A0A1M5RJW5"/>
<feature type="domain" description="ABC3 transporter permease C-terminal" evidence="7">
    <location>
        <begin position="688"/>
        <end position="801"/>
    </location>
</feature>
<dbReference type="Pfam" id="PF12704">
    <property type="entry name" value="MacB_PCD"/>
    <property type="match status" value="2"/>
</dbReference>
<dbReference type="STRING" id="947013.SAMN04488109_3431"/>
<accession>A0A1M5RJW5</accession>
<evidence type="ECO:0000256" key="6">
    <source>
        <dbReference type="SAM" id="Phobius"/>
    </source>
</evidence>
<feature type="domain" description="MacB-like periplasmic core" evidence="8">
    <location>
        <begin position="20"/>
        <end position="240"/>
    </location>
</feature>
<reference evidence="9 10" key="1">
    <citation type="submission" date="2016-11" db="EMBL/GenBank/DDBJ databases">
        <authorList>
            <person name="Jaros S."/>
            <person name="Januszkiewicz K."/>
            <person name="Wedrychowicz H."/>
        </authorList>
    </citation>
    <scope>NUCLEOTIDE SEQUENCE [LARGE SCALE GENOMIC DNA]</scope>
    <source>
        <strain evidence="9 10">DSM 24574</strain>
    </source>
</reference>
<gene>
    <name evidence="9" type="ORF">SAMN04488109_3431</name>
</gene>
<keyword evidence="5 6" id="KW-0472">Membrane</keyword>
<evidence type="ECO:0000256" key="5">
    <source>
        <dbReference type="ARBA" id="ARBA00023136"/>
    </source>
</evidence>